<evidence type="ECO:0000313" key="1">
    <source>
        <dbReference type="EMBL" id="MPC55474.1"/>
    </source>
</evidence>
<sequence>MDQEGKVKLVEPEGLVFEVVEPIKRKLKSSPGVGLPVTGRKCENSKRFKTLPGASASVCSVTGRMSRLVVSATYSNMRARGKEGRVSSPCRVVDD</sequence>
<name>A0A5B7GG00_PORTR</name>
<comment type="caution">
    <text evidence="1">The sequence shown here is derived from an EMBL/GenBank/DDBJ whole genome shotgun (WGS) entry which is preliminary data.</text>
</comment>
<dbReference type="EMBL" id="VSRR010013208">
    <property type="protein sequence ID" value="MPC55474.1"/>
    <property type="molecule type" value="Genomic_DNA"/>
</dbReference>
<dbReference type="Proteomes" id="UP000324222">
    <property type="component" value="Unassembled WGS sequence"/>
</dbReference>
<accession>A0A5B7GG00</accession>
<evidence type="ECO:0000313" key="2">
    <source>
        <dbReference type="Proteomes" id="UP000324222"/>
    </source>
</evidence>
<proteinExistence type="predicted"/>
<keyword evidence="2" id="KW-1185">Reference proteome</keyword>
<protein>
    <submittedName>
        <fullName evidence="1">Uncharacterized protein</fullName>
    </submittedName>
</protein>
<gene>
    <name evidence="1" type="ORF">E2C01_049412</name>
</gene>
<organism evidence="1 2">
    <name type="scientific">Portunus trituberculatus</name>
    <name type="common">Swimming crab</name>
    <name type="synonym">Neptunus trituberculatus</name>
    <dbReference type="NCBI Taxonomy" id="210409"/>
    <lineage>
        <taxon>Eukaryota</taxon>
        <taxon>Metazoa</taxon>
        <taxon>Ecdysozoa</taxon>
        <taxon>Arthropoda</taxon>
        <taxon>Crustacea</taxon>
        <taxon>Multicrustacea</taxon>
        <taxon>Malacostraca</taxon>
        <taxon>Eumalacostraca</taxon>
        <taxon>Eucarida</taxon>
        <taxon>Decapoda</taxon>
        <taxon>Pleocyemata</taxon>
        <taxon>Brachyura</taxon>
        <taxon>Eubrachyura</taxon>
        <taxon>Portunoidea</taxon>
        <taxon>Portunidae</taxon>
        <taxon>Portuninae</taxon>
        <taxon>Portunus</taxon>
    </lineage>
</organism>
<dbReference type="AlphaFoldDB" id="A0A5B7GG00"/>
<reference evidence="1 2" key="1">
    <citation type="submission" date="2019-05" db="EMBL/GenBank/DDBJ databases">
        <title>Another draft genome of Portunus trituberculatus and its Hox gene families provides insights of decapod evolution.</title>
        <authorList>
            <person name="Jeong J.-H."/>
            <person name="Song I."/>
            <person name="Kim S."/>
            <person name="Choi T."/>
            <person name="Kim D."/>
            <person name="Ryu S."/>
            <person name="Kim W."/>
        </authorList>
    </citation>
    <scope>NUCLEOTIDE SEQUENCE [LARGE SCALE GENOMIC DNA]</scope>
    <source>
        <tissue evidence="1">Muscle</tissue>
    </source>
</reference>